<organism evidence="1">
    <name type="scientific">marine metagenome</name>
    <dbReference type="NCBI Taxonomy" id="408172"/>
    <lineage>
        <taxon>unclassified sequences</taxon>
        <taxon>metagenomes</taxon>
        <taxon>ecological metagenomes</taxon>
    </lineage>
</organism>
<protein>
    <submittedName>
        <fullName evidence="1">Uncharacterized protein</fullName>
    </submittedName>
</protein>
<reference evidence="1" key="1">
    <citation type="submission" date="2018-05" db="EMBL/GenBank/DDBJ databases">
        <authorList>
            <person name="Lanie J.A."/>
            <person name="Ng W.-L."/>
            <person name="Kazmierczak K.M."/>
            <person name="Andrzejewski T.M."/>
            <person name="Davidsen T.M."/>
            <person name="Wayne K.J."/>
            <person name="Tettelin H."/>
            <person name="Glass J.I."/>
            <person name="Rusch D."/>
            <person name="Podicherti R."/>
            <person name="Tsui H.-C.T."/>
            <person name="Winkler M.E."/>
        </authorList>
    </citation>
    <scope>NUCLEOTIDE SEQUENCE</scope>
</reference>
<dbReference type="AlphaFoldDB" id="A0A382QB42"/>
<evidence type="ECO:0000313" key="1">
    <source>
        <dbReference type="EMBL" id="SVC82779.1"/>
    </source>
</evidence>
<name>A0A382QB42_9ZZZZ</name>
<accession>A0A382QB42</accession>
<proteinExistence type="predicted"/>
<feature type="non-terminal residue" evidence="1">
    <location>
        <position position="23"/>
    </location>
</feature>
<gene>
    <name evidence="1" type="ORF">METZ01_LOCUS335633</name>
</gene>
<sequence>MYIYDTGLVGFEPTTAGLKVRCA</sequence>
<dbReference type="EMBL" id="UINC01113281">
    <property type="protein sequence ID" value="SVC82779.1"/>
    <property type="molecule type" value="Genomic_DNA"/>
</dbReference>